<accession>A0A5S6QRV6</accession>
<evidence type="ECO:0000256" key="1">
    <source>
        <dbReference type="SAM" id="MobiDB-lite"/>
    </source>
</evidence>
<sequence>MQQSLVDRKRNNRRRKAKKVKRSKRAPGDSRRCPADWPSGQRRLACPKGPAPSRPAKILRERGATARAHRFGGRRIDAQGGGFTKWVRKVGLPMPTGRVPNVGRRRDDLHARQSRRNLVGAT</sequence>
<keyword evidence="2" id="KW-1185">Reference proteome</keyword>
<feature type="region of interest" description="Disordered" evidence="1">
    <location>
        <begin position="1"/>
        <end position="56"/>
    </location>
</feature>
<dbReference type="Proteomes" id="UP000046395">
    <property type="component" value="Unassembled WGS sequence"/>
</dbReference>
<reference evidence="3" key="1">
    <citation type="submission" date="2019-12" db="UniProtKB">
        <authorList>
            <consortium name="WormBaseParasite"/>
        </authorList>
    </citation>
    <scope>IDENTIFICATION</scope>
</reference>
<evidence type="ECO:0000313" key="2">
    <source>
        <dbReference type="Proteomes" id="UP000046395"/>
    </source>
</evidence>
<evidence type="ECO:0000313" key="3">
    <source>
        <dbReference type="WBParaSite" id="TMUE_2000009888.1"/>
    </source>
</evidence>
<name>A0A5S6QRV6_TRIMR</name>
<proteinExistence type="predicted"/>
<dbReference type="WBParaSite" id="TMUE_2000009888.1">
    <property type="protein sequence ID" value="TMUE_2000009888.1"/>
    <property type="gene ID" value="WBGene00300763"/>
</dbReference>
<protein>
    <submittedName>
        <fullName evidence="3">Uncharacterized protein</fullName>
    </submittedName>
</protein>
<organism evidence="2 3">
    <name type="scientific">Trichuris muris</name>
    <name type="common">Mouse whipworm</name>
    <dbReference type="NCBI Taxonomy" id="70415"/>
    <lineage>
        <taxon>Eukaryota</taxon>
        <taxon>Metazoa</taxon>
        <taxon>Ecdysozoa</taxon>
        <taxon>Nematoda</taxon>
        <taxon>Enoplea</taxon>
        <taxon>Dorylaimia</taxon>
        <taxon>Trichinellida</taxon>
        <taxon>Trichuridae</taxon>
        <taxon>Trichuris</taxon>
    </lineage>
</organism>
<feature type="region of interest" description="Disordered" evidence="1">
    <location>
        <begin position="94"/>
        <end position="122"/>
    </location>
</feature>
<feature type="compositionally biased region" description="Basic residues" evidence="1">
    <location>
        <begin position="10"/>
        <end position="25"/>
    </location>
</feature>
<dbReference type="AlphaFoldDB" id="A0A5S6QRV6"/>